<evidence type="ECO:0000256" key="7">
    <source>
        <dbReference type="ARBA" id="ARBA00023015"/>
    </source>
</evidence>
<sequence>MLKSCDVSSLGRDMEINPSFAPLPKKGDVESNNRGCVTETPVYPSLNSIAISGVMLENLPHEIIQLKQQQQLEQQFLLQHFQAQRRQMYQEHEKQLQEQIKMYLEKQSAQMEEEARLAAEREKEKLEALKNKDERDQSAIASSEVKQRLQAEEVAALGLDHPHYEVSKDIRDGKGVHRKVAHLNWKVPLLSGTNLL</sequence>
<keyword evidence="9" id="KW-0539">Nucleus</keyword>
<reference evidence="11" key="1">
    <citation type="submission" date="2020-11" db="EMBL/GenBank/DDBJ databases">
        <authorList>
            <person name="Tran Van P."/>
        </authorList>
    </citation>
    <scope>NUCLEOTIDE SEQUENCE</scope>
</reference>
<dbReference type="EMBL" id="CAJPEV010000199">
    <property type="protein sequence ID" value="CAG0882234.1"/>
    <property type="molecule type" value="Genomic_DNA"/>
</dbReference>
<protein>
    <recommendedName>
        <fullName evidence="3">histone deacetylase</fullName>
        <ecNumber evidence="3">3.5.1.98</ecNumber>
    </recommendedName>
</protein>
<comment type="similarity">
    <text evidence="2">Belongs to the histone deacetylase family. HD type 2 subfamily.</text>
</comment>
<dbReference type="Proteomes" id="UP000677054">
    <property type="component" value="Unassembled WGS sequence"/>
</dbReference>
<proteinExistence type="inferred from homology"/>
<dbReference type="AlphaFoldDB" id="A0A7R8X0Z5"/>
<evidence type="ECO:0000256" key="8">
    <source>
        <dbReference type="ARBA" id="ARBA00023163"/>
    </source>
</evidence>
<keyword evidence="8" id="KW-0804">Transcription</keyword>
<comment type="subcellular location">
    <subcellularLocation>
        <location evidence="1">Nucleus</location>
    </subcellularLocation>
</comment>
<evidence type="ECO:0000256" key="3">
    <source>
        <dbReference type="ARBA" id="ARBA00012111"/>
    </source>
</evidence>
<keyword evidence="5" id="KW-0378">Hydrolase</keyword>
<evidence type="ECO:0000256" key="6">
    <source>
        <dbReference type="ARBA" id="ARBA00022853"/>
    </source>
</evidence>
<gene>
    <name evidence="11" type="ORF">DSTB1V02_LOCUS1939</name>
</gene>
<evidence type="ECO:0000256" key="9">
    <source>
        <dbReference type="ARBA" id="ARBA00023242"/>
    </source>
</evidence>
<dbReference type="EC" id="3.5.1.98" evidence="3"/>
<dbReference type="PANTHER" id="PTHR45364">
    <property type="entry name" value="HISTONE DEACETYLASE 9-RELATED"/>
    <property type="match status" value="1"/>
</dbReference>
<dbReference type="PANTHER" id="PTHR45364:SF13">
    <property type="entry name" value="HISTONE DEACETYLASE"/>
    <property type="match status" value="1"/>
</dbReference>
<dbReference type="EMBL" id="LR899716">
    <property type="protein sequence ID" value="CAD7241964.1"/>
    <property type="molecule type" value="Genomic_DNA"/>
</dbReference>
<keyword evidence="4" id="KW-0678">Repressor</keyword>
<evidence type="ECO:0000256" key="1">
    <source>
        <dbReference type="ARBA" id="ARBA00004123"/>
    </source>
</evidence>
<evidence type="ECO:0000313" key="12">
    <source>
        <dbReference type="Proteomes" id="UP000677054"/>
    </source>
</evidence>
<evidence type="ECO:0000313" key="11">
    <source>
        <dbReference type="EMBL" id="CAD7241964.1"/>
    </source>
</evidence>
<feature type="coiled-coil region" evidence="10">
    <location>
        <begin position="86"/>
        <end position="139"/>
    </location>
</feature>
<organism evidence="11">
    <name type="scientific">Darwinula stevensoni</name>
    <dbReference type="NCBI Taxonomy" id="69355"/>
    <lineage>
        <taxon>Eukaryota</taxon>
        <taxon>Metazoa</taxon>
        <taxon>Ecdysozoa</taxon>
        <taxon>Arthropoda</taxon>
        <taxon>Crustacea</taxon>
        <taxon>Oligostraca</taxon>
        <taxon>Ostracoda</taxon>
        <taxon>Podocopa</taxon>
        <taxon>Podocopida</taxon>
        <taxon>Darwinulocopina</taxon>
        <taxon>Darwinuloidea</taxon>
        <taxon>Darwinulidae</taxon>
        <taxon>Darwinula</taxon>
    </lineage>
</organism>
<dbReference type="GO" id="GO:0005634">
    <property type="term" value="C:nucleus"/>
    <property type="evidence" value="ECO:0007669"/>
    <property type="project" value="UniProtKB-SubCell"/>
</dbReference>
<keyword evidence="6" id="KW-0156">Chromatin regulator</keyword>
<evidence type="ECO:0000256" key="2">
    <source>
        <dbReference type="ARBA" id="ARBA00007738"/>
    </source>
</evidence>
<keyword evidence="7" id="KW-0805">Transcription regulation</keyword>
<dbReference type="GO" id="GO:0141221">
    <property type="term" value="F:histone deacetylase activity, hydrolytic mechanism"/>
    <property type="evidence" value="ECO:0007669"/>
    <property type="project" value="UniProtKB-EC"/>
</dbReference>
<keyword evidence="12" id="KW-1185">Reference proteome</keyword>
<accession>A0A7R8X0Z5</accession>
<evidence type="ECO:0000256" key="5">
    <source>
        <dbReference type="ARBA" id="ARBA00022801"/>
    </source>
</evidence>
<name>A0A7R8X0Z5_9CRUS</name>
<keyword evidence="10" id="KW-0175">Coiled coil</keyword>
<evidence type="ECO:0000256" key="4">
    <source>
        <dbReference type="ARBA" id="ARBA00022491"/>
    </source>
</evidence>
<dbReference type="Gene3D" id="6.10.250.1550">
    <property type="match status" value="1"/>
</dbReference>
<evidence type="ECO:0000256" key="10">
    <source>
        <dbReference type="SAM" id="Coils"/>
    </source>
</evidence>